<keyword evidence="2" id="KW-0813">Transport</keyword>
<dbReference type="AlphaFoldDB" id="A0A2S5KNN7"/>
<evidence type="ECO:0000256" key="5">
    <source>
        <dbReference type="ARBA" id="ARBA00022847"/>
    </source>
</evidence>
<evidence type="ECO:0000313" key="11">
    <source>
        <dbReference type="Proteomes" id="UP000238196"/>
    </source>
</evidence>
<keyword evidence="4 8" id="KW-0812">Transmembrane</keyword>
<comment type="subcellular location">
    <subcellularLocation>
        <location evidence="1">Cell membrane</location>
        <topology evidence="1">Multi-pass membrane protein</topology>
    </subcellularLocation>
</comment>
<feature type="transmembrane region" description="Helical" evidence="8">
    <location>
        <begin position="376"/>
        <end position="401"/>
    </location>
</feature>
<feature type="transmembrane region" description="Helical" evidence="8">
    <location>
        <begin position="407"/>
        <end position="426"/>
    </location>
</feature>
<protein>
    <submittedName>
        <fullName evidence="10">MFS transporter</fullName>
    </submittedName>
</protein>
<dbReference type="Gene3D" id="1.20.1250.20">
    <property type="entry name" value="MFS general substrate transporter like domains"/>
    <property type="match status" value="2"/>
</dbReference>
<keyword evidence="3" id="KW-1003">Cell membrane</keyword>
<dbReference type="Pfam" id="PF07690">
    <property type="entry name" value="MFS_1"/>
    <property type="match status" value="1"/>
</dbReference>
<dbReference type="OrthoDB" id="3690818at2"/>
<dbReference type="Proteomes" id="UP000238196">
    <property type="component" value="Unassembled WGS sequence"/>
</dbReference>
<feature type="transmembrane region" description="Helical" evidence="8">
    <location>
        <begin position="312"/>
        <end position="332"/>
    </location>
</feature>
<dbReference type="SUPFAM" id="SSF103473">
    <property type="entry name" value="MFS general substrate transporter"/>
    <property type="match status" value="1"/>
</dbReference>
<evidence type="ECO:0000256" key="2">
    <source>
        <dbReference type="ARBA" id="ARBA00022448"/>
    </source>
</evidence>
<comment type="caution">
    <text evidence="10">The sequence shown here is derived from an EMBL/GenBank/DDBJ whole genome shotgun (WGS) entry which is preliminary data.</text>
</comment>
<dbReference type="InterPro" id="IPR051084">
    <property type="entry name" value="H+-coupled_symporters"/>
</dbReference>
<feature type="transmembrane region" description="Helical" evidence="8">
    <location>
        <begin position="338"/>
        <end position="364"/>
    </location>
</feature>
<feature type="transmembrane region" description="Helical" evidence="8">
    <location>
        <begin position="160"/>
        <end position="184"/>
    </location>
</feature>
<evidence type="ECO:0000256" key="6">
    <source>
        <dbReference type="ARBA" id="ARBA00022989"/>
    </source>
</evidence>
<proteinExistence type="predicted"/>
<sequence>MSADPSVLTASPQATQTRKSSASNVVAIVLGNGLEMYDFTVYSFFAAIIGKLYFPVSSSLGALLLSLATFGVGFFMRPLGAVLIGNYADKRGRKAALTLTILLMTIGTALIAFTPTYHQIGIAATLLLVMGRLLQGLSAGGEIGASSAMLMESGLAHRRCFLVSWQTASQGAAALCGALIGVGLSTAFTPAELESGWWRLPFILGLLIAPVGMYIRRQLDETHVVTAEHEHKVSLRDVLRQHYRTLLLGILLMVASTSSMYLEVFYMPTYLIRNLHFPSSTAFAVASLAGAVLFLVPPFVGKYCDTLKSRKTLPVCAMVLSLLVTYPAFLLLQQSTELLQAMLIIGGLILIMTAVASTIFVLMMEAFEPFSRATGISIMYAFGVTIFGGFAPFFVTALMAWTGSALVPAWYLMAATFISLIAMLLFPERRLP</sequence>
<name>A0A2S5KNN7_9PROT</name>
<feature type="transmembrane region" description="Helical" evidence="8">
    <location>
        <begin position="62"/>
        <end position="84"/>
    </location>
</feature>
<evidence type="ECO:0000256" key="1">
    <source>
        <dbReference type="ARBA" id="ARBA00004651"/>
    </source>
</evidence>
<dbReference type="InterPro" id="IPR011701">
    <property type="entry name" value="MFS"/>
</dbReference>
<gene>
    <name evidence="10" type="ORF">C4K68_15975</name>
</gene>
<dbReference type="GO" id="GO:0015293">
    <property type="term" value="F:symporter activity"/>
    <property type="evidence" value="ECO:0007669"/>
    <property type="project" value="UniProtKB-KW"/>
</dbReference>
<dbReference type="PANTHER" id="PTHR43528:SF3">
    <property type="entry name" value="CITRATE-PROTON SYMPORTER"/>
    <property type="match status" value="1"/>
</dbReference>
<feature type="transmembrane region" description="Helical" evidence="8">
    <location>
        <begin position="245"/>
        <end position="262"/>
    </location>
</feature>
<evidence type="ECO:0000256" key="7">
    <source>
        <dbReference type="ARBA" id="ARBA00023136"/>
    </source>
</evidence>
<reference evidence="10 11" key="1">
    <citation type="submission" date="2018-02" db="EMBL/GenBank/DDBJ databases">
        <title>novel marine gammaproteobacteria from coastal saline agro ecosystem.</title>
        <authorList>
            <person name="Krishnan R."/>
            <person name="Ramesh Kumar N."/>
        </authorList>
    </citation>
    <scope>NUCLEOTIDE SEQUENCE [LARGE SCALE GENOMIC DNA]</scope>
    <source>
        <strain evidence="10 11">228</strain>
    </source>
</reference>
<keyword evidence="6 8" id="KW-1133">Transmembrane helix</keyword>
<evidence type="ECO:0000256" key="8">
    <source>
        <dbReference type="SAM" id="Phobius"/>
    </source>
</evidence>
<evidence type="ECO:0000256" key="4">
    <source>
        <dbReference type="ARBA" id="ARBA00022692"/>
    </source>
</evidence>
<evidence type="ECO:0000313" key="10">
    <source>
        <dbReference type="EMBL" id="PPC76332.1"/>
    </source>
</evidence>
<dbReference type="GO" id="GO:0005886">
    <property type="term" value="C:plasma membrane"/>
    <property type="evidence" value="ECO:0007669"/>
    <property type="project" value="UniProtKB-SubCell"/>
</dbReference>
<keyword evidence="5" id="KW-0769">Symport</keyword>
<dbReference type="EMBL" id="PRLP01000054">
    <property type="protein sequence ID" value="PPC76332.1"/>
    <property type="molecule type" value="Genomic_DNA"/>
</dbReference>
<accession>A0A2S5KNN7</accession>
<organism evidence="10 11">
    <name type="scientific">Proteobacteria bacterium 228</name>
    <dbReference type="NCBI Taxonomy" id="2083153"/>
    <lineage>
        <taxon>Bacteria</taxon>
        <taxon>Pseudomonadati</taxon>
        <taxon>Pseudomonadota</taxon>
    </lineage>
</organism>
<feature type="domain" description="Major facilitator superfamily (MFS) profile" evidence="9">
    <location>
        <begin position="24"/>
        <end position="431"/>
    </location>
</feature>
<keyword evidence="7 8" id="KW-0472">Membrane</keyword>
<dbReference type="PANTHER" id="PTHR43528">
    <property type="entry name" value="ALPHA-KETOGLUTARATE PERMEASE"/>
    <property type="match status" value="1"/>
</dbReference>
<feature type="transmembrane region" description="Helical" evidence="8">
    <location>
        <begin position="196"/>
        <end position="215"/>
    </location>
</feature>
<feature type="transmembrane region" description="Helical" evidence="8">
    <location>
        <begin position="282"/>
        <end position="300"/>
    </location>
</feature>
<dbReference type="InterPro" id="IPR020846">
    <property type="entry name" value="MFS_dom"/>
</dbReference>
<dbReference type="InterPro" id="IPR036259">
    <property type="entry name" value="MFS_trans_sf"/>
</dbReference>
<dbReference type="PROSITE" id="PS50850">
    <property type="entry name" value="MFS"/>
    <property type="match status" value="1"/>
</dbReference>
<evidence type="ECO:0000256" key="3">
    <source>
        <dbReference type="ARBA" id="ARBA00022475"/>
    </source>
</evidence>
<evidence type="ECO:0000259" key="9">
    <source>
        <dbReference type="PROSITE" id="PS50850"/>
    </source>
</evidence>
<feature type="transmembrane region" description="Helical" evidence="8">
    <location>
        <begin position="96"/>
        <end position="114"/>
    </location>
</feature>
<feature type="transmembrane region" description="Helical" evidence="8">
    <location>
        <begin position="120"/>
        <end position="139"/>
    </location>
</feature>